<feature type="transmembrane region" description="Helical" evidence="1">
    <location>
        <begin position="25"/>
        <end position="45"/>
    </location>
</feature>
<comment type="caution">
    <text evidence="3">The sequence shown here is derived from an EMBL/GenBank/DDBJ whole genome shotgun (WGS) entry which is preliminary data.</text>
</comment>
<feature type="transmembrane region" description="Helical" evidence="1">
    <location>
        <begin position="52"/>
        <end position="69"/>
    </location>
</feature>
<dbReference type="GO" id="GO:0004190">
    <property type="term" value="F:aspartic-type endopeptidase activity"/>
    <property type="evidence" value="ECO:0007669"/>
    <property type="project" value="InterPro"/>
</dbReference>
<organism evidence="3 4">
    <name type="scientific">Cupriavidus gilardii J11</name>
    <dbReference type="NCBI Taxonomy" id="936133"/>
    <lineage>
        <taxon>Bacteria</taxon>
        <taxon>Pseudomonadati</taxon>
        <taxon>Pseudomonadota</taxon>
        <taxon>Betaproteobacteria</taxon>
        <taxon>Burkholderiales</taxon>
        <taxon>Burkholderiaceae</taxon>
        <taxon>Cupriavidus</taxon>
    </lineage>
</organism>
<name>A0A562B9F1_9BURK</name>
<dbReference type="Pfam" id="PF01478">
    <property type="entry name" value="Peptidase_A24"/>
    <property type="match status" value="1"/>
</dbReference>
<feature type="domain" description="Prepilin type IV endopeptidase peptidase" evidence="2">
    <location>
        <begin position="4"/>
        <end position="104"/>
    </location>
</feature>
<dbReference type="EMBL" id="VLJN01000034">
    <property type="protein sequence ID" value="TWG81807.1"/>
    <property type="molecule type" value="Genomic_DNA"/>
</dbReference>
<dbReference type="OrthoDB" id="5953125at2"/>
<proteinExistence type="predicted"/>
<protein>
    <submittedName>
        <fullName evidence="3">Prepilin peptidase CpaA</fullName>
    </submittedName>
</protein>
<evidence type="ECO:0000313" key="3">
    <source>
        <dbReference type="EMBL" id="TWG81807.1"/>
    </source>
</evidence>
<dbReference type="AlphaFoldDB" id="A0A562B9F1"/>
<dbReference type="Proteomes" id="UP000318141">
    <property type="component" value="Unassembled WGS sequence"/>
</dbReference>
<evidence type="ECO:0000313" key="4">
    <source>
        <dbReference type="Proteomes" id="UP000318141"/>
    </source>
</evidence>
<keyword evidence="1" id="KW-1133">Transmembrane helix</keyword>
<keyword evidence="4" id="KW-1185">Reference proteome</keyword>
<evidence type="ECO:0000259" key="2">
    <source>
        <dbReference type="Pfam" id="PF01478"/>
    </source>
</evidence>
<sequence length="169" mass="17711">MTLIVALLCVTTIWTDFHYRKVPNLLLAGGLAACVLLVLSGHDGALPPSARLAGFLSGFVVMLPAYALGRMGAGDVKFLAVMGALTGPSALLPVWLAGGMLAFAHACALLCWRRAVWRDWVLVLVANWRPRRGPGPDGGVSDGASRGLPYAAYLAMGALYWVASAPPPA</sequence>
<dbReference type="GO" id="GO:0016020">
    <property type="term" value="C:membrane"/>
    <property type="evidence" value="ECO:0007669"/>
    <property type="project" value="InterPro"/>
</dbReference>
<gene>
    <name evidence="3" type="ORF">L602_000400001260</name>
</gene>
<keyword evidence="1" id="KW-0472">Membrane</keyword>
<reference evidence="3 4" key="1">
    <citation type="submission" date="2019-07" db="EMBL/GenBank/DDBJ databases">
        <title>Genome sequencing of lignin-degrading bacterial isolates.</title>
        <authorList>
            <person name="Gladden J."/>
        </authorList>
    </citation>
    <scope>NUCLEOTIDE SEQUENCE [LARGE SCALE GENOMIC DNA]</scope>
    <source>
        <strain evidence="3 4">J11</strain>
    </source>
</reference>
<dbReference type="Gene3D" id="1.20.120.1220">
    <property type="match status" value="1"/>
</dbReference>
<dbReference type="InterPro" id="IPR000045">
    <property type="entry name" value="Prepilin_IV_endopep_pep"/>
</dbReference>
<evidence type="ECO:0000256" key="1">
    <source>
        <dbReference type="SAM" id="Phobius"/>
    </source>
</evidence>
<accession>A0A562B9F1</accession>
<keyword evidence="1" id="KW-0812">Transmembrane</keyword>
<feature type="transmembrane region" description="Helical" evidence="1">
    <location>
        <begin position="89"/>
        <end position="112"/>
    </location>
</feature>